<dbReference type="OrthoDB" id="1630758at2759"/>
<evidence type="ECO:0000259" key="5">
    <source>
        <dbReference type="PROSITE" id="PS50089"/>
    </source>
</evidence>
<proteinExistence type="predicted"/>
<dbReference type="PANTHER" id="PTHR10131">
    <property type="entry name" value="TNF RECEPTOR ASSOCIATED FACTOR"/>
    <property type="match status" value="1"/>
</dbReference>
<reference evidence="6" key="1">
    <citation type="submission" date="2020-07" db="EMBL/GenBank/DDBJ databases">
        <title>Multicomponent nature underlies the extraordinary mechanical properties of spider dragline silk.</title>
        <authorList>
            <person name="Kono N."/>
            <person name="Nakamura H."/>
            <person name="Mori M."/>
            <person name="Yoshida Y."/>
            <person name="Ohtoshi R."/>
            <person name="Malay A.D."/>
            <person name="Moran D.A.P."/>
            <person name="Tomita M."/>
            <person name="Numata K."/>
            <person name="Arakawa K."/>
        </authorList>
    </citation>
    <scope>NUCLEOTIDE SEQUENCE</scope>
</reference>
<keyword evidence="1" id="KW-0479">Metal-binding</keyword>
<dbReference type="PROSITE" id="PS50089">
    <property type="entry name" value="ZF_RING_2"/>
    <property type="match status" value="1"/>
</dbReference>
<evidence type="ECO:0000313" key="7">
    <source>
        <dbReference type="Proteomes" id="UP000887116"/>
    </source>
</evidence>
<evidence type="ECO:0000256" key="2">
    <source>
        <dbReference type="ARBA" id="ARBA00022771"/>
    </source>
</evidence>
<accession>A0A8X6HIW9</accession>
<dbReference type="GO" id="GO:0016567">
    <property type="term" value="P:protein ubiquitination"/>
    <property type="evidence" value="ECO:0007669"/>
    <property type="project" value="InterPro"/>
</dbReference>
<dbReference type="SMART" id="SM00184">
    <property type="entry name" value="RING"/>
    <property type="match status" value="1"/>
</dbReference>
<dbReference type="InterPro" id="IPR003613">
    <property type="entry name" value="Ubox_domain"/>
</dbReference>
<dbReference type="InterPro" id="IPR017907">
    <property type="entry name" value="Znf_RING_CS"/>
</dbReference>
<dbReference type="GO" id="GO:0043122">
    <property type="term" value="P:regulation of canonical NF-kappaB signal transduction"/>
    <property type="evidence" value="ECO:0007669"/>
    <property type="project" value="TreeGrafter"/>
</dbReference>
<keyword evidence="3" id="KW-0862">Zinc</keyword>
<keyword evidence="7" id="KW-1185">Reference proteome</keyword>
<dbReference type="Gene3D" id="3.30.40.10">
    <property type="entry name" value="Zinc/RING finger domain, C3HC4 (zinc finger)"/>
    <property type="match status" value="1"/>
</dbReference>
<evidence type="ECO:0000313" key="6">
    <source>
        <dbReference type="EMBL" id="GFR03934.1"/>
    </source>
</evidence>
<comment type="caution">
    <text evidence="6">The sequence shown here is derived from an EMBL/GenBank/DDBJ whole genome shotgun (WGS) entry which is preliminary data.</text>
</comment>
<dbReference type="GO" id="GO:0004842">
    <property type="term" value="F:ubiquitin-protein transferase activity"/>
    <property type="evidence" value="ECO:0007669"/>
    <property type="project" value="InterPro"/>
</dbReference>
<dbReference type="InterPro" id="IPR001841">
    <property type="entry name" value="Znf_RING"/>
</dbReference>
<feature type="domain" description="RING-type" evidence="5">
    <location>
        <begin position="18"/>
        <end position="57"/>
    </location>
</feature>
<dbReference type="GO" id="GO:0008270">
    <property type="term" value="F:zinc ion binding"/>
    <property type="evidence" value="ECO:0007669"/>
    <property type="project" value="UniProtKB-KW"/>
</dbReference>
<dbReference type="EMBL" id="BMAO01035480">
    <property type="protein sequence ID" value="GFR03934.1"/>
    <property type="molecule type" value="Genomic_DNA"/>
</dbReference>
<dbReference type="PANTHER" id="PTHR10131:SF157">
    <property type="entry name" value="RECEPTOR-ASSOCIATED FACTOR, PUTATIVE-RELATED"/>
    <property type="match status" value="1"/>
</dbReference>
<dbReference type="Pfam" id="PF13923">
    <property type="entry name" value="zf-C3HC4_2"/>
    <property type="match status" value="1"/>
</dbReference>
<dbReference type="SUPFAM" id="SSF57850">
    <property type="entry name" value="RING/U-box"/>
    <property type="match status" value="1"/>
</dbReference>
<dbReference type="AlphaFoldDB" id="A0A8X6HIW9"/>
<name>A0A8X6HIW9_TRICU</name>
<dbReference type="SMART" id="SM00504">
    <property type="entry name" value="Ubox"/>
    <property type="match status" value="1"/>
</dbReference>
<keyword evidence="2 4" id="KW-0863">Zinc-finger</keyword>
<sequence length="116" mass="13236">MGYDIARFQGEVDEELICPICSSVLEEPLHAPQCEHAFCKSCINEWLSRQPSCPVDRQPLTPNDLKPVPQVHKEECEHNPKRPVPCEQGCGLVIPKDELRVCMFINVAPAKHKNYW</sequence>
<evidence type="ECO:0000256" key="3">
    <source>
        <dbReference type="ARBA" id="ARBA00022833"/>
    </source>
</evidence>
<dbReference type="PROSITE" id="PS00518">
    <property type="entry name" value="ZF_RING_1"/>
    <property type="match status" value="1"/>
</dbReference>
<gene>
    <name evidence="6" type="primary">RNF41</name>
    <name evidence="6" type="ORF">TNCT_311211</name>
</gene>
<organism evidence="6 7">
    <name type="scientific">Trichonephila clavata</name>
    <name type="common">Joro spider</name>
    <name type="synonym">Nephila clavata</name>
    <dbReference type="NCBI Taxonomy" id="2740835"/>
    <lineage>
        <taxon>Eukaryota</taxon>
        <taxon>Metazoa</taxon>
        <taxon>Ecdysozoa</taxon>
        <taxon>Arthropoda</taxon>
        <taxon>Chelicerata</taxon>
        <taxon>Arachnida</taxon>
        <taxon>Araneae</taxon>
        <taxon>Araneomorphae</taxon>
        <taxon>Entelegynae</taxon>
        <taxon>Araneoidea</taxon>
        <taxon>Nephilidae</taxon>
        <taxon>Trichonephila</taxon>
    </lineage>
</organism>
<evidence type="ECO:0000256" key="1">
    <source>
        <dbReference type="ARBA" id="ARBA00022723"/>
    </source>
</evidence>
<protein>
    <submittedName>
        <fullName evidence="6">E3 ubiquitin-protein ligase NRDP1</fullName>
    </submittedName>
</protein>
<dbReference type="InterPro" id="IPR013083">
    <property type="entry name" value="Znf_RING/FYVE/PHD"/>
</dbReference>
<dbReference type="Proteomes" id="UP000887116">
    <property type="component" value="Unassembled WGS sequence"/>
</dbReference>
<evidence type="ECO:0000256" key="4">
    <source>
        <dbReference type="PROSITE-ProRule" id="PRU00175"/>
    </source>
</evidence>